<sequence length="35" mass="4235">MLRNLNRHYIQDMGFALWAVKKKAKWAFNKPNNET</sequence>
<dbReference type="GO" id="GO:0032259">
    <property type="term" value="P:methylation"/>
    <property type="evidence" value="ECO:0007669"/>
    <property type="project" value="UniProtKB-KW"/>
</dbReference>
<dbReference type="Proteomes" id="UP000000775">
    <property type="component" value="Chromosome"/>
</dbReference>
<gene>
    <name evidence="1" type="primary">dpnA fragment 2</name>
    <name evidence="1" type="ordered locus">Hac_0087</name>
</gene>
<keyword evidence="1" id="KW-0489">Methyltransferase</keyword>
<dbReference type="KEGG" id="hac:Hac_0087"/>
<keyword evidence="2" id="KW-1185">Reference proteome</keyword>
<proteinExistence type="predicted"/>
<evidence type="ECO:0000313" key="1">
    <source>
        <dbReference type="EMBL" id="CAJ98947.1"/>
    </source>
</evidence>
<dbReference type="HOGENOM" id="CLU_3365315_0_0_7"/>
<dbReference type="GO" id="GO:0008168">
    <property type="term" value="F:methyltransferase activity"/>
    <property type="evidence" value="ECO:0007669"/>
    <property type="project" value="UniProtKB-KW"/>
</dbReference>
<name>Q17ZH9_HELAH</name>
<dbReference type="AlphaFoldDB" id="Q17ZH9"/>
<accession>Q17ZH9</accession>
<dbReference type="EMBL" id="AM260522">
    <property type="protein sequence ID" value="CAJ98947.1"/>
    <property type="molecule type" value="Genomic_DNA"/>
</dbReference>
<protein>
    <submittedName>
        <fullName evidence="1">Adenine specific DNA methyltransferase 2</fullName>
    </submittedName>
</protein>
<keyword evidence="1" id="KW-0808">Transferase</keyword>
<dbReference type="STRING" id="382638.Hac_0087"/>
<reference evidence="1 2" key="1">
    <citation type="journal article" date="2006" name="PLoS Genet.">
        <title>Who ate whom? Adaptive Helicobacter genomic changes that accompanied a host jump from early humans to large felines.</title>
        <authorList>
            <person name="Eppinger M."/>
            <person name="Baar C."/>
            <person name="Linz B."/>
            <person name="Raddatz G."/>
            <person name="Lanz C."/>
            <person name="Keller H."/>
            <person name="Morelli G."/>
            <person name="Gressmann H."/>
            <person name="Achtman M."/>
            <person name="Schuster S.C."/>
        </authorList>
    </citation>
    <scope>NUCLEOTIDE SEQUENCE [LARGE SCALE GENOMIC DNA]</scope>
    <source>
        <strain evidence="1 2">Sheeba</strain>
    </source>
</reference>
<organism evidence="1 2">
    <name type="scientific">Helicobacter acinonychis (strain Sheeba)</name>
    <dbReference type="NCBI Taxonomy" id="382638"/>
    <lineage>
        <taxon>Bacteria</taxon>
        <taxon>Pseudomonadati</taxon>
        <taxon>Campylobacterota</taxon>
        <taxon>Epsilonproteobacteria</taxon>
        <taxon>Campylobacterales</taxon>
        <taxon>Helicobacteraceae</taxon>
        <taxon>Helicobacter</taxon>
    </lineage>
</organism>
<evidence type="ECO:0000313" key="2">
    <source>
        <dbReference type="Proteomes" id="UP000000775"/>
    </source>
</evidence>